<proteinExistence type="predicted"/>
<keyword evidence="2" id="KW-0472">Membrane</keyword>
<dbReference type="AlphaFoldDB" id="A0A841BJN6"/>
<name>A0A841BJN6_9ACTN</name>
<reference evidence="3 4" key="1">
    <citation type="submission" date="2020-08" db="EMBL/GenBank/DDBJ databases">
        <title>Sequencing the genomes of 1000 actinobacteria strains.</title>
        <authorList>
            <person name="Klenk H.-P."/>
        </authorList>
    </citation>
    <scope>NUCLEOTIDE SEQUENCE [LARGE SCALE GENOMIC DNA]</scope>
    <source>
        <strain evidence="3 4">DSM 45362</strain>
    </source>
</reference>
<evidence type="ECO:0000256" key="1">
    <source>
        <dbReference type="SAM" id="MobiDB-lite"/>
    </source>
</evidence>
<keyword evidence="2" id="KW-0812">Transmembrane</keyword>
<organism evidence="3 4">
    <name type="scientific">Allocatelliglobosispora scoriae</name>
    <dbReference type="NCBI Taxonomy" id="643052"/>
    <lineage>
        <taxon>Bacteria</taxon>
        <taxon>Bacillati</taxon>
        <taxon>Actinomycetota</taxon>
        <taxon>Actinomycetes</taxon>
        <taxon>Micromonosporales</taxon>
        <taxon>Micromonosporaceae</taxon>
        <taxon>Allocatelliglobosispora</taxon>
    </lineage>
</organism>
<evidence type="ECO:0000313" key="4">
    <source>
        <dbReference type="Proteomes" id="UP000587527"/>
    </source>
</evidence>
<accession>A0A841BJN6</accession>
<sequence length="142" mass="14786">MTYPGPHQQGPYQPGPQWVPPPPPREHQQTVRPGRVFIGIGIAIGAHLLTVLASWGLAVLVVQPSGASDYTNDSDRAGFFLMAALIGQVIVFIAALTVGIILTVRKDGGIGLGILIGWAVGLIITPVVGFGVCVSLISGTQL</sequence>
<evidence type="ECO:0000256" key="2">
    <source>
        <dbReference type="SAM" id="Phobius"/>
    </source>
</evidence>
<protein>
    <submittedName>
        <fullName evidence="3">Uncharacterized protein</fullName>
    </submittedName>
</protein>
<keyword evidence="2" id="KW-1133">Transmembrane helix</keyword>
<gene>
    <name evidence="3" type="ORF">F4553_000622</name>
</gene>
<feature type="region of interest" description="Disordered" evidence="1">
    <location>
        <begin position="1"/>
        <end position="29"/>
    </location>
</feature>
<keyword evidence="4" id="KW-1185">Reference proteome</keyword>
<feature type="compositionally biased region" description="Low complexity" evidence="1">
    <location>
        <begin position="1"/>
        <end position="12"/>
    </location>
</feature>
<dbReference type="RefSeq" id="WP_184831754.1">
    <property type="nucleotide sequence ID" value="NZ_JACHMN010000001.1"/>
</dbReference>
<dbReference type="Proteomes" id="UP000587527">
    <property type="component" value="Unassembled WGS sequence"/>
</dbReference>
<feature type="transmembrane region" description="Helical" evidence="2">
    <location>
        <begin position="114"/>
        <end position="137"/>
    </location>
</feature>
<feature type="transmembrane region" description="Helical" evidence="2">
    <location>
        <begin position="78"/>
        <end position="102"/>
    </location>
</feature>
<evidence type="ECO:0000313" key="3">
    <source>
        <dbReference type="EMBL" id="MBB5867243.1"/>
    </source>
</evidence>
<comment type="caution">
    <text evidence="3">The sequence shown here is derived from an EMBL/GenBank/DDBJ whole genome shotgun (WGS) entry which is preliminary data.</text>
</comment>
<feature type="compositionally biased region" description="Pro residues" evidence="1">
    <location>
        <begin position="13"/>
        <end position="23"/>
    </location>
</feature>
<feature type="transmembrane region" description="Helical" evidence="2">
    <location>
        <begin position="36"/>
        <end position="58"/>
    </location>
</feature>
<dbReference type="EMBL" id="JACHMN010000001">
    <property type="protein sequence ID" value="MBB5867243.1"/>
    <property type="molecule type" value="Genomic_DNA"/>
</dbReference>